<dbReference type="InterPro" id="IPR056284">
    <property type="entry name" value="AIR9-like_A9"/>
</dbReference>
<sequence>MKLNSVALTLRSAAGVLVVFVATEALAVTAQTSTVKGRPPVAGQLQVINTSAPGLNPAQGDTLEIAYQFHDPDGLQESPSETLFRWLADEQVISGANERLYTPGPAQNKRYLTVKVLPVEIEPSDPDRPDAPFVSPNANAPVLPARADLSAAFHYASPALRWGDAYMHCANNGMRLPDEGDLQDMFVTYTRANRVGQDSKGDLRHTYGIAGRNAIWTTRALNDTHHAVINAFTDGRSSAAANASRQTVVCAQTGIPDMLPAIVNLAIPAPREGEDVTLSYLYQGNETIPDRSRFQWFRADNAAGTARKTAIPGAVEKSYTPVAEDVNRYLVVEATPASYDTVMGTMVSTVSEQVAPGGSNVLPGNTTIHVNGATFDTDSGFPRSGLVGASFQLRMNGNAASNREYSWHDDRSWLSVDDKGVVTFNRRPEGAEKTATITIRSKNDGGSYAYTFTVTKWLITDGNPTGFNNDWCGKQDDGYRRPTAEESTRNGERAASTGRWWSEWGPLYNFGGNWVNAPYWIDELGSKNTLNMSNGIVTNTRKSSHVVCIADVN</sequence>
<dbReference type="RefSeq" id="WP_135912106.1">
    <property type="nucleotide sequence ID" value="NZ_CP038856.1"/>
</dbReference>
<protein>
    <recommendedName>
        <fullName evidence="5">Invasin</fullName>
    </recommendedName>
</protein>
<dbReference type="InterPro" id="IPR048658">
    <property type="entry name" value="Invasin_D4"/>
</dbReference>
<gene>
    <name evidence="3" type="ORF">HV183_11385</name>
</gene>
<dbReference type="AlphaFoldDB" id="A0A7H9FSF4"/>
<proteinExistence type="predicted"/>
<dbReference type="Pfam" id="PF23197">
    <property type="entry name" value="IG_AIR9"/>
    <property type="match status" value="1"/>
</dbReference>
<name>A0A7H9FSF4_CITFR</name>
<dbReference type="GO" id="GO:0009279">
    <property type="term" value="C:cell outer membrane"/>
    <property type="evidence" value="ECO:0007669"/>
    <property type="project" value="TreeGrafter"/>
</dbReference>
<dbReference type="InterPro" id="IPR008964">
    <property type="entry name" value="Invasin/intimin_cell_adhesion"/>
</dbReference>
<dbReference type="PANTHER" id="PTHR39576">
    <property type="entry name" value="ATTACHING AND EFFACING PROTEIN HOMOLOG-RELATED-RELATED"/>
    <property type="match status" value="1"/>
</dbReference>
<dbReference type="Gene3D" id="3.10.100.10">
    <property type="entry name" value="Mannose-Binding Protein A, subunit A"/>
    <property type="match status" value="1"/>
</dbReference>
<dbReference type="SUPFAM" id="SSF49373">
    <property type="entry name" value="Invasin/intimin cell-adhesion fragments"/>
    <property type="match status" value="1"/>
</dbReference>
<dbReference type="Gene3D" id="2.60.40.2700">
    <property type="match status" value="2"/>
</dbReference>
<dbReference type="InterPro" id="IPR016186">
    <property type="entry name" value="C-type_lectin-like/link_sf"/>
</dbReference>
<dbReference type="InterPro" id="IPR051715">
    <property type="entry name" value="Intimin-Invasin_domain"/>
</dbReference>
<reference evidence="4" key="1">
    <citation type="submission" date="2020-06" db="EMBL/GenBank/DDBJ databases">
        <title>REHAB project genomes.</title>
        <authorList>
            <person name="Shaw L.P."/>
        </authorList>
    </citation>
    <scope>NUCLEOTIDE SEQUENCE [LARGE SCALE GENOMIC DNA]</scope>
    <source>
        <strain evidence="4">RHBSTW-00398</strain>
    </source>
</reference>
<feature type="domain" description="AIR9-like A9" evidence="2">
    <location>
        <begin position="268"/>
        <end position="350"/>
    </location>
</feature>
<evidence type="ECO:0000313" key="4">
    <source>
        <dbReference type="Proteomes" id="UP000510650"/>
    </source>
</evidence>
<dbReference type="Gene3D" id="2.60.40.1080">
    <property type="match status" value="1"/>
</dbReference>
<dbReference type="EMBL" id="CP055538">
    <property type="protein sequence ID" value="QLO13989.1"/>
    <property type="molecule type" value="Genomic_DNA"/>
</dbReference>
<feature type="domain" description="Invasin" evidence="1">
    <location>
        <begin position="366"/>
        <end position="442"/>
    </location>
</feature>
<dbReference type="OrthoDB" id="7065811at2"/>
<dbReference type="Pfam" id="PF21764">
    <property type="entry name" value="Invasin_D4"/>
    <property type="match status" value="1"/>
</dbReference>
<evidence type="ECO:0000313" key="3">
    <source>
        <dbReference type="EMBL" id="QLO13989.1"/>
    </source>
</evidence>
<dbReference type="PANTHER" id="PTHR39576:SF2">
    <property type="entry name" value="ATTACHING AND EFFACING PROTEIN HOMOLOG-RELATED"/>
    <property type="match status" value="1"/>
</dbReference>
<dbReference type="Proteomes" id="UP000510650">
    <property type="component" value="Chromosome"/>
</dbReference>
<evidence type="ECO:0000259" key="1">
    <source>
        <dbReference type="Pfam" id="PF21764"/>
    </source>
</evidence>
<organism evidence="3 4">
    <name type="scientific">Citrobacter freundii</name>
    <dbReference type="NCBI Taxonomy" id="546"/>
    <lineage>
        <taxon>Bacteria</taxon>
        <taxon>Pseudomonadati</taxon>
        <taxon>Pseudomonadota</taxon>
        <taxon>Gammaproteobacteria</taxon>
        <taxon>Enterobacterales</taxon>
        <taxon>Enterobacteriaceae</taxon>
        <taxon>Citrobacter</taxon>
        <taxon>Citrobacter freundii complex</taxon>
    </lineage>
</organism>
<evidence type="ECO:0008006" key="5">
    <source>
        <dbReference type="Google" id="ProtNLM"/>
    </source>
</evidence>
<evidence type="ECO:0000259" key="2">
    <source>
        <dbReference type="Pfam" id="PF23197"/>
    </source>
</evidence>
<accession>A0A7H9FSF4</accession>